<dbReference type="Pfam" id="PF06150">
    <property type="entry name" value="ChaB"/>
    <property type="match status" value="1"/>
</dbReference>
<keyword evidence="1" id="KW-1133">Transmembrane helix</keyword>
<dbReference type="Proteomes" id="UP000000440">
    <property type="component" value="Chromosome"/>
</dbReference>
<dbReference type="PANTHER" id="PTHR36109:SF2">
    <property type="entry name" value="MEMBRANE PROTEIN"/>
    <property type="match status" value="1"/>
</dbReference>
<feature type="domain" description="General stress protein 17M-like" evidence="2">
    <location>
        <begin position="35"/>
        <end position="103"/>
    </location>
</feature>
<dbReference type="Gene3D" id="1.10.1740.70">
    <property type="entry name" value="ChaB"/>
    <property type="match status" value="1"/>
</dbReference>
<evidence type="ECO:0000313" key="3">
    <source>
        <dbReference type="EMBL" id="BAC09967.1"/>
    </source>
</evidence>
<dbReference type="eggNOG" id="COG4572">
    <property type="taxonomic scope" value="Bacteria"/>
</dbReference>
<evidence type="ECO:0000259" key="2">
    <source>
        <dbReference type="Pfam" id="PF11181"/>
    </source>
</evidence>
<dbReference type="InterPro" id="IPR025889">
    <property type="entry name" value="GSP17M-like_dom"/>
</dbReference>
<feature type="transmembrane region" description="Helical" evidence="1">
    <location>
        <begin position="100"/>
        <end position="129"/>
    </location>
</feature>
<keyword evidence="1" id="KW-0812">Transmembrane</keyword>
<dbReference type="AlphaFoldDB" id="Q8DGA8"/>
<dbReference type="InterPro" id="IPR037205">
    <property type="entry name" value="ChaB_sf"/>
</dbReference>
<feature type="transmembrane region" description="Helical" evidence="1">
    <location>
        <begin position="135"/>
        <end position="154"/>
    </location>
</feature>
<dbReference type="KEGG" id="tel:tlr2415"/>
<dbReference type="STRING" id="197221.gene:10749035"/>
<evidence type="ECO:0000256" key="1">
    <source>
        <dbReference type="SAM" id="Phobius"/>
    </source>
</evidence>
<dbReference type="Pfam" id="PF11181">
    <property type="entry name" value="YflT"/>
    <property type="match status" value="1"/>
</dbReference>
<dbReference type="InterPro" id="IPR009317">
    <property type="entry name" value="ChaB"/>
</dbReference>
<dbReference type="SUPFAM" id="SSF140376">
    <property type="entry name" value="ChaB-like"/>
    <property type="match status" value="1"/>
</dbReference>
<gene>
    <name evidence="3" type="ordered locus">tlr2415</name>
</gene>
<organism evidence="3 4">
    <name type="scientific">Thermosynechococcus vestitus (strain NIES-2133 / IAM M-273 / BP-1)</name>
    <dbReference type="NCBI Taxonomy" id="197221"/>
    <lineage>
        <taxon>Bacteria</taxon>
        <taxon>Bacillati</taxon>
        <taxon>Cyanobacteriota</taxon>
        <taxon>Cyanophyceae</taxon>
        <taxon>Acaryochloridales</taxon>
        <taxon>Thermosynechococcaceae</taxon>
        <taxon>Thermosynechococcus</taxon>
    </lineage>
</organism>
<keyword evidence="1" id="KW-0472">Membrane</keyword>
<dbReference type="InterPro" id="IPR052948">
    <property type="entry name" value="Low_temp-induced_all0457"/>
</dbReference>
<dbReference type="PATRIC" id="fig|197221.4.peg.2538"/>
<proteinExistence type="predicted"/>
<sequence>MSTGLTPIYTGGKFRWRKYSMSTAFTQPATKCVSATFQEEAKVKEAIERLLNRGVPKENISIIGRNFQSEARISGFITKKDIILDGVTTGALYGSIFGSLLSLLTGVGVLFIPFIGVVAAAGPLAAALLGATSGALYGALGAGLGSALISLGMPQDKAAIYQMRVQAGEFLLVVEVPEEKAGEIFLLLQSAGGQEAAITEMQIPRQPEGQLSGPEDISPEVRADLSEAAQSQFVTAYNEALKESNDEKNALIKAWEHIKRLFQRNEKGIYGS</sequence>
<dbReference type="EMBL" id="BA000039">
    <property type="protein sequence ID" value="BAC09967.1"/>
    <property type="molecule type" value="Genomic_DNA"/>
</dbReference>
<keyword evidence="4" id="KW-1185">Reference proteome</keyword>
<protein>
    <submittedName>
        <fullName evidence="3">Tlr2415 protein</fullName>
    </submittedName>
</protein>
<name>Q8DGA8_THEVB</name>
<dbReference type="PANTHER" id="PTHR36109">
    <property type="entry name" value="MEMBRANE PROTEIN-RELATED"/>
    <property type="match status" value="1"/>
</dbReference>
<reference evidence="3 4" key="1">
    <citation type="journal article" date="2002" name="DNA Res.">
        <title>Complete genome structure of the thermophilic cyanobacterium Thermosynechococcus elongatus BP-1.</title>
        <authorList>
            <person name="Nakamura Y."/>
            <person name="Kaneko T."/>
            <person name="Sato S."/>
            <person name="Ikeuchi M."/>
            <person name="Katoh H."/>
            <person name="Sasamoto S."/>
            <person name="Watanabe A."/>
            <person name="Iriguchi M."/>
            <person name="Kawashima K."/>
            <person name="Kimura T."/>
            <person name="Kishida Y."/>
            <person name="Kiyokawa C."/>
            <person name="Kohara M."/>
            <person name="Matsumoto M."/>
            <person name="Matsuno A."/>
            <person name="Nakazaki N."/>
            <person name="Shimpo S."/>
            <person name="Sugimoto M."/>
            <person name="Takeuchi C."/>
            <person name="Yamada M."/>
            <person name="Tabata S."/>
        </authorList>
    </citation>
    <scope>NUCLEOTIDE SEQUENCE [LARGE SCALE GENOMIC DNA]</scope>
    <source>
        <strain evidence="4">IAM M-273 / NIES-2133 / BP-1</strain>
    </source>
</reference>
<dbReference type="EnsemblBacteria" id="BAC09967">
    <property type="protein sequence ID" value="BAC09967"/>
    <property type="gene ID" value="BAC09967"/>
</dbReference>
<evidence type="ECO:0000313" key="4">
    <source>
        <dbReference type="Proteomes" id="UP000000440"/>
    </source>
</evidence>
<accession>Q8DGA8</accession>